<reference evidence="2" key="2">
    <citation type="submission" date="2020-09" db="EMBL/GenBank/DDBJ databases">
        <authorList>
            <person name="Sun Q."/>
            <person name="Zhou Y."/>
        </authorList>
    </citation>
    <scope>NUCLEOTIDE SEQUENCE</scope>
    <source>
        <strain evidence="2">CGMCC 1.12506</strain>
    </source>
</reference>
<dbReference type="Proteomes" id="UP000625735">
    <property type="component" value="Unassembled WGS sequence"/>
</dbReference>
<protein>
    <recommendedName>
        <fullName evidence="1">Glycosyl transferase family 1 domain-containing protein</fullName>
    </recommendedName>
</protein>
<sequence>MRIGLVLPAIPAYSETFFRSKISGLVVNGHEVVLFVNGETMETHYCGARVVSSFSTQGNSILLLLRAKVTLFVLLVSHSKTVFRFVKSERKEHTPWLTLISRLLLNAALLSERLDWLHFGFATMALGREHVAEAIGAKMAVSFRGFDYYVYPIKNSGCYSKLWSKTVRYHVLSESMKLGLISYGIPDSSIFIIPPAIDTAFFSPHPAFQPNKSLQILTIGRLHWIKGLDYTLEALALLHLKGVAFHYTIIGTGQEEERLRFTAHQLGIDPFVTFAGKQSSEYIKKQLEQTDVYVQYSIQEGFGNAVLEAQAMGVYCIVSDAEGLEENVMHGNTGSVVPKRNPKALADGIKAFLGIAAIEKVKSSEQAIARVKRDFSVEKQELKFKAFYENS</sequence>
<dbReference type="InterPro" id="IPR001296">
    <property type="entry name" value="Glyco_trans_1"/>
</dbReference>
<dbReference type="CDD" id="cd03801">
    <property type="entry name" value="GT4_PimA-like"/>
    <property type="match status" value="1"/>
</dbReference>
<dbReference type="PANTHER" id="PTHR45947:SF14">
    <property type="entry name" value="SLL1723 PROTEIN"/>
    <property type="match status" value="1"/>
</dbReference>
<feature type="domain" description="Glycosyl transferase family 1" evidence="1">
    <location>
        <begin position="210"/>
        <end position="353"/>
    </location>
</feature>
<dbReference type="Pfam" id="PF00534">
    <property type="entry name" value="Glycos_transf_1"/>
    <property type="match status" value="1"/>
</dbReference>
<proteinExistence type="predicted"/>
<dbReference type="InterPro" id="IPR050194">
    <property type="entry name" value="Glycosyltransferase_grp1"/>
</dbReference>
<gene>
    <name evidence="2" type="ORF">GCM10011343_02540</name>
</gene>
<dbReference type="PANTHER" id="PTHR45947">
    <property type="entry name" value="SULFOQUINOVOSYL TRANSFERASE SQD2"/>
    <property type="match status" value="1"/>
</dbReference>
<dbReference type="GO" id="GO:0016757">
    <property type="term" value="F:glycosyltransferase activity"/>
    <property type="evidence" value="ECO:0007669"/>
    <property type="project" value="InterPro"/>
</dbReference>
<dbReference type="EMBL" id="BMFG01000001">
    <property type="protein sequence ID" value="GGD15018.1"/>
    <property type="molecule type" value="Genomic_DNA"/>
</dbReference>
<keyword evidence="3" id="KW-1185">Reference proteome</keyword>
<dbReference type="RefSeq" id="WP_188360688.1">
    <property type="nucleotide sequence ID" value="NZ_BMFG01000001.1"/>
</dbReference>
<dbReference type="Gene3D" id="3.40.50.2000">
    <property type="entry name" value="Glycogen Phosphorylase B"/>
    <property type="match status" value="2"/>
</dbReference>
<comment type="caution">
    <text evidence="2">The sequence shown here is derived from an EMBL/GenBank/DDBJ whole genome shotgun (WGS) entry which is preliminary data.</text>
</comment>
<dbReference type="SUPFAM" id="SSF53756">
    <property type="entry name" value="UDP-Glycosyltransferase/glycogen phosphorylase"/>
    <property type="match status" value="1"/>
</dbReference>
<evidence type="ECO:0000259" key="1">
    <source>
        <dbReference type="Pfam" id="PF00534"/>
    </source>
</evidence>
<dbReference type="AlphaFoldDB" id="A0A917D8L0"/>
<evidence type="ECO:0000313" key="2">
    <source>
        <dbReference type="EMBL" id="GGD15018.1"/>
    </source>
</evidence>
<accession>A0A917D8L0</accession>
<evidence type="ECO:0000313" key="3">
    <source>
        <dbReference type="Proteomes" id="UP000625735"/>
    </source>
</evidence>
<reference evidence="2" key="1">
    <citation type="journal article" date="2014" name="Int. J. Syst. Evol. Microbiol.">
        <title>Complete genome sequence of Corynebacterium casei LMG S-19264T (=DSM 44701T), isolated from a smear-ripened cheese.</title>
        <authorList>
            <consortium name="US DOE Joint Genome Institute (JGI-PGF)"/>
            <person name="Walter F."/>
            <person name="Albersmeier A."/>
            <person name="Kalinowski J."/>
            <person name="Ruckert C."/>
        </authorList>
    </citation>
    <scope>NUCLEOTIDE SEQUENCE</scope>
    <source>
        <strain evidence="2">CGMCC 1.12506</strain>
    </source>
</reference>
<name>A0A917D8L0_9FLAO</name>
<organism evidence="2 3">
    <name type="scientific">Flavobacterium orientale</name>
    <dbReference type="NCBI Taxonomy" id="1756020"/>
    <lineage>
        <taxon>Bacteria</taxon>
        <taxon>Pseudomonadati</taxon>
        <taxon>Bacteroidota</taxon>
        <taxon>Flavobacteriia</taxon>
        <taxon>Flavobacteriales</taxon>
        <taxon>Flavobacteriaceae</taxon>
        <taxon>Flavobacterium</taxon>
    </lineage>
</organism>